<gene>
    <name evidence="3" type="ORF">IAA97_00390</name>
</gene>
<dbReference type="InterPro" id="IPR003777">
    <property type="entry name" value="XdhC_CoxI"/>
</dbReference>
<proteinExistence type="predicted"/>
<feature type="domain" description="XdhC Rossmann" evidence="2">
    <location>
        <begin position="61"/>
        <end position="202"/>
    </location>
</feature>
<organism evidence="3 4">
    <name type="scientific">Candidatus Ornithospirochaeta stercoripullorum</name>
    <dbReference type="NCBI Taxonomy" id="2840899"/>
    <lineage>
        <taxon>Bacteria</taxon>
        <taxon>Pseudomonadati</taxon>
        <taxon>Spirochaetota</taxon>
        <taxon>Spirochaetia</taxon>
        <taxon>Spirochaetales</taxon>
        <taxon>Spirochaetaceae</taxon>
        <taxon>Spirochaetaceae incertae sedis</taxon>
        <taxon>Candidatus Ornithospirochaeta</taxon>
    </lineage>
</organism>
<evidence type="ECO:0000313" key="4">
    <source>
        <dbReference type="Proteomes" id="UP000823615"/>
    </source>
</evidence>
<dbReference type="InterPro" id="IPR027051">
    <property type="entry name" value="XdhC_Rossmann_dom"/>
</dbReference>
<dbReference type="AlphaFoldDB" id="A0A9D9DWW9"/>
<dbReference type="Proteomes" id="UP000823615">
    <property type="component" value="Unassembled WGS sequence"/>
</dbReference>
<sequence>MNRYYKIFCEEIKKGSLERRTNFTTGAEAIFRSGKLIVSSDNSEDFSQPSLVETVKTEPHLVIFGSGHIGKALYDLAVLQKMRITVLDDRDELLTEDRFPLAKRFVAPFPSLLSKNYDFIQPYFVILTHGHNFDNDCLEYSLSRNFSHIGMIGSKAKSQRAIEMMRSKGYPEEKLSQVHTPIGLSINAETPEEIAISIMAEIISIYRKEKDAVIVDPDLLFIMAEGKGIAMRIVQKSGSAPRSLGSMMLVRDGKLYGTIGGGAIEKIAIEEAMEMERNGARCKLMHYDLTANGDLGMVCGGKETVLFTSLA</sequence>
<evidence type="ECO:0000313" key="3">
    <source>
        <dbReference type="EMBL" id="MBO8435429.1"/>
    </source>
</evidence>
<dbReference type="PANTHER" id="PTHR30388:SF6">
    <property type="entry name" value="XANTHINE DEHYDROGENASE SUBUNIT A-RELATED"/>
    <property type="match status" value="1"/>
</dbReference>
<reference evidence="3" key="1">
    <citation type="submission" date="2020-10" db="EMBL/GenBank/DDBJ databases">
        <authorList>
            <person name="Gilroy R."/>
        </authorList>
    </citation>
    <scope>NUCLEOTIDE SEQUENCE</scope>
    <source>
        <strain evidence="3">7293</strain>
    </source>
</reference>
<dbReference type="Pfam" id="PF13478">
    <property type="entry name" value="XdhC_C"/>
    <property type="match status" value="1"/>
</dbReference>
<protein>
    <submittedName>
        <fullName evidence="3">XdhC family protein</fullName>
    </submittedName>
</protein>
<dbReference type="InterPro" id="IPR052698">
    <property type="entry name" value="MoCofactor_Util/Proc"/>
</dbReference>
<accession>A0A9D9DWW9</accession>
<name>A0A9D9DWW9_9SPIO</name>
<reference evidence="3" key="2">
    <citation type="journal article" date="2021" name="PeerJ">
        <title>Extensive microbial diversity within the chicken gut microbiome revealed by metagenomics and culture.</title>
        <authorList>
            <person name="Gilroy R."/>
            <person name="Ravi A."/>
            <person name="Getino M."/>
            <person name="Pursley I."/>
            <person name="Horton D.L."/>
            <person name="Alikhan N.F."/>
            <person name="Baker D."/>
            <person name="Gharbi K."/>
            <person name="Hall N."/>
            <person name="Watson M."/>
            <person name="Adriaenssens E.M."/>
            <person name="Foster-Nyarko E."/>
            <person name="Jarju S."/>
            <person name="Secka A."/>
            <person name="Antonio M."/>
            <person name="Oren A."/>
            <person name="Chaudhuri R.R."/>
            <person name="La Ragione R."/>
            <person name="Hildebrand F."/>
            <person name="Pallen M.J."/>
        </authorList>
    </citation>
    <scope>NUCLEOTIDE SEQUENCE</scope>
    <source>
        <strain evidence="3">7293</strain>
    </source>
</reference>
<feature type="domain" description="XdhC- CoxI" evidence="1">
    <location>
        <begin position="229"/>
        <end position="288"/>
    </location>
</feature>
<evidence type="ECO:0000259" key="1">
    <source>
        <dbReference type="Pfam" id="PF02625"/>
    </source>
</evidence>
<dbReference type="Gene3D" id="3.40.50.720">
    <property type="entry name" value="NAD(P)-binding Rossmann-like Domain"/>
    <property type="match status" value="1"/>
</dbReference>
<dbReference type="Pfam" id="PF02625">
    <property type="entry name" value="XdhC_CoxI"/>
    <property type="match status" value="1"/>
</dbReference>
<comment type="caution">
    <text evidence="3">The sequence shown here is derived from an EMBL/GenBank/DDBJ whole genome shotgun (WGS) entry which is preliminary data.</text>
</comment>
<evidence type="ECO:0000259" key="2">
    <source>
        <dbReference type="Pfam" id="PF13478"/>
    </source>
</evidence>
<dbReference type="EMBL" id="JADIMT010000006">
    <property type="protein sequence ID" value="MBO8435429.1"/>
    <property type="molecule type" value="Genomic_DNA"/>
</dbReference>
<dbReference type="PANTHER" id="PTHR30388">
    <property type="entry name" value="ALDEHYDE OXIDOREDUCTASE MOLYBDENUM COFACTOR ASSEMBLY PROTEIN"/>
    <property type="match status" value="1"/>
</dbReference>